<dbReference type="EMBL" id="QGHA01000009">
    <property type="protein sequence ID" value="PWK74266.1"/>
    <property type="molecule type" value="Genomic_DNA"/>
</dbReference>
<accession>A0A316H4B2</accession>
<proteinExistence type="predicted"/>
<evidence type="ECO:0000313" key="1">
    <source>
        <dbReference type="EMBL" id="PWK74266.1"/>
    </source>
</evidence>
<reference evidence="1 2" key="1">
    <citation type="submission" date="2018-05" db="EMBL/GenBank/DDBJ databases">
        <title>Genomic Encyclopedia of Archaeal and Bacterial Type Strains, Phase II (KMG-II): from individual species to whole genera.</title>
        <authorList>
            <person name="Goeker M."/>
        </authorList>
    </citation>
    <scope>NUCLEOTIDE SEQUENCE [LARGE SCALE GENOMIC DNA]</scope>
    <source>
        <strain evidence="1 2">DSM 19975</strain>
    </source>
</reference>
<organism evidence="1 2">
    <name type="scientific">Mucilaginibacter oryzae</name>
    <dbReference type="NCBI Taxonomy" id="468058"/>
    <lineage>
        <taxon>Bacteria</taxon>
        <taxon>Pseudomonadati</taxon>
        <taxon>Bacteroidota</taxon>
        <taxon>Sphingobacteriia</taxon>
        <taxon>Sphingobacteriales</taxon>
        <taxon>Sphingobacteriaceae</taxon>
        <taxon>Mucilaginibacter</taxon>
    </lineage>
</organism>
<name>A0A316H4B2_9SPHI</name>
<sequence>MVKNFHEDKNNIISEAKVRLGSKSDLIKKYEKGLKDGAAEWGDTLQLVSELANLQAIRIPFYLNLSELEKILTWKLRGQYNRQQTLRTLNTNHNIETITKAAFLVKHEKPEHEIFLRTKLLCTIPGVEIPVASAILTLCFPNQYAVIDSRNWKALFGKSDKSCYSINEYIYYLSIIKILAKHYQVSTQQVDIALWSLG</sequence>
<dbReference type="AlphaFoldDB" id="A0A316H4B2"/>
<dbReference type="RefSeq" id="WP_109609462.1">
    <property type="nucleotide sequence ID" value="NZ_QGHA01000009.1"/>
</dbReference>
<evidence type="ECO:0000313" key="2">
    <source>
        <dbReference type="Proteomes" id="UP000245678"/>
    </source>
</evidence>
<gene>
    <name evidence="1" type="ORF">LX99_04068</name>
</gene>
<protein>
    <submittedName>
        <fullName evidence="1">Uncharacterized protein</fullName>
    </submittedName>
</protein>
<dbReference type="Proteomes" id="UP000245678">
    <property type="component" value="Unassembled WGS sequence"/>
</dbReference>
<keyword evidence="2" id="KW-1185">Reference proteome</keyword>
<comment type="caution">
    <text evidence="1">The sequence shown here is derived from an EMBL/GenBank/DDBJ whole genome shotgun (WGS) entry which is preliminary data.</text>
</comment>